<dbReference type="PANTHER" id="PTHR37317">
    <property type="entry name" value="BLR8090 PROTEIN"/>
    <property type="match status" value="1"/>
</dbReference>
<reference evidence="3" key="1">
    <citation type="submission" date="2016-02" db="EMBL/GenBank/DDBJ databases">
        <authorList>
            <person name="Wibberg D."/>
        </authorList>
    </citation>
    <scope>NUCLEOTIDE SEQUENCE [LARGE SCALE GENOMIC DNA]</scope>
</reference>
<evidence type="ECO:0000313" key="3">
    <source>
        <dbReference type="Proteomes" id="UP000199013"/>
    </source>
</evidence>
<feature type="domain" description="Treble clef zinc finger" evidence="1">
    <location>
        <begin position="314"/>
        <end position="368"/>
    </location>
</feature>
<name>A0A1C3NXF1_9ACTN</name>
<dbReference type="Pfam" id="PF14311">
    <property type="entry name" value="DUF4379"/>
    <property type="match status" value="5"/>
</dbReference>
<evidence type="ECO:0000259" key="1">
    <source>
        <dbReference type="Pfam" id="PF14311"/>
    </source>
</evidence>
<feature type="domain" description="Treble clef zinc finger" evidence="1">
    <location>
        <begin position="172"/>
        <end position="227"/>
    </location>
</feature>
<dbReference type="EMBL" id="FLUV01000960">
    <property type="protein sequence ID" value="SBW22205.1"/>
    <property type="molecule type" value="Genomic_DNA"/>
</dbReference>
<dbReference type="Gene3D" id="3.40.960.10">
    <property type="entry name" value="VSR Endonuclease"/>
    <property type="match status" value="1"/>
</dbReference>
<feature type="domain" description="Treble clef zinc finger" evidence="1">
    <location>
        <begin position="101"/>
        <end position="157"/>
    </location>
</feature>
<gene>
    <name evidence="2" type="ORF">FDG2_2294</name>
</gene>
<keyword evidence="3" id="KW-1185">Reference proteome</keyword>
<organism evidence="2 3">
    <name type="scientific">Candidatus Protofrankia californiensis</name>
    <dbReference type="NCBI Taxonomy" id="1839754"/>
    <lineage>
        <taxon>Bacteria</taxon>
        <taxon>Bacillati</taxon>
        <taxon>Actinomycetota</taxon>
        <taxon>Actinomycetes</taxon>
        <taxon>Frankiales</taxon>
        <taxon>Frankiaceae</taxon>
        <taxon>Protofrankia</taxon>
    </lineage>
</organism>
<sequence length="526" mass="58697">MTGYLRAQLPLTVRRSLREHTVAVELHPTKNEGLTPDEIPYSWKIKVWWRCSRDPEHEWDATVNNRTKPKSSGCPDCRGNHRRNGHVPLARSLHAKSPDVAAELDAERSGFTAREVFNGATDVAWWRCPNGHPDYDMEVRLRTHASRPQGCPYCARKRLAFEDSLAVVAPELAKQFLTSVNGVSPAEIFSQDNRRYIWQCDQVSGHRWAASPNNRVGKGSGCPFCSGARVWELNRLSDVLPDLAKQWDQERNGALSPADVSVGSRRKVHWKCPEGDDHRWRAVVYKRAAGQGCRFCTGHEASASTSLLARLPNIAAQLDAAKSGISAAELTAASNQRVWWICPMDENHTWRAKVLARTLGNTGCPHCYLPGTSTQEIRLAAELSTVLPIALDQHTVQTATRIERVDIYAPKLSLILEFDGSYWHEGREMQDAAKSRRLAGVADFVIRIREDPLSPVDPARDIIVPLRAPAREATEIVLEHLAALGVVQNDIVARYRSVSPRDGTEIADAILARLRGKRGLRNVRKG</sequence>
<accession>A0A1C3NXF1</accession>
<proteinExistence type="predicted"/>
<dbReference type="AlphaFoldDB" id="A0A1C3NXF1"/>
<dbReference type="PANTHER" id="PTHR37317:SF1">
    <property type="entry name" value="ZINC-RIBBON DOMAIN-CONTAINING PROTEIN-RELATED"/>
    <property type="match status" value="1"/>
</dbReference>
<protein>
    <recommendedName>
        <fullName evidence="1">Treble clef zinc finger domain-containing protein</fullName>
    </recommendedName>
</protein>
<evidence type="ECO:0000313" key="2">
    <source>
        <dbReference type="EMBL" id="SBW22205.1"/>
    </source>
</evidence>
<dbReference type="Proteomes" id="UP000199013">
    <property type="component" value="Unassembled WGS sequence"/>
</dbReference>
<dbReference type="InterPro" id="IPR025487">
    <property type="entry name" value="DUF4379"/>
</dbReference>
<feature type="domain" description="Treble clef zinc finger" evidence="1">
    <location>
        <begin position="243"/>
        <end position="299"/>
    </location>
</feature>
<feature type="domain" description="Treble clef zinc finger" evidence="1">
    <location>
        <begin position="23"/>
        <end position="79"/>
    </location>
</feature>